<feature type="compositionally biased region" description="Polar residues" evidence="1">
    <location>
        <begin position="71"/>
        <end position="82"/>
    </location>
</feature>
<evidence type="ECO:0000256" key="1">
    <source>
        <dbReference type="SAM" id="MobiDB-lite"/>
    </source>
</evidence>
<keyword evidence="2" id="KW-1133">Transmembrane helix</keyword>
<reference evidence="3 4" key="1">
    <citation type="submission" date="2019-05" db="EMBL/GenBank/DDBJ databases">
        <title>Emergence of the Ug99 lineage of the wheat stem rust pathogen through somatic hybridization.</title>
        <authorList>
            <person name="Li F."/>
            <person name="Upadhyaya N.M."/>
            <person name="Sperschneider J."/>
            <person name="Matny O."/>
            <person name="Nguyen-Phuc H."/>
            <person name="Mago R."/>
            <person name="Raley C."/>
            <person name="Miller M.E."/>
            <person name="Silverstein K.A.T."/>
            <person name="Henningsen E."/>
            <person name="Hirsch C.D."/>
            <person name="Visser B."/>
            <person name="Pretorius Z.A."/>
            <person name="Steffenson B.J."/>
            <person name="Schwessinger B."/>
            <person name="Dodds P.N."/>
            <person name="Figueroa M."/>
        </authorList>
    </citation>
    <scope>NUCLEOTIDE SEQUENCE [LARGE SCALE GENOMIC DNA]</scope>
    <source>
        <strain evidence="3">21-0</strain>
    </source>
</reference>
<evidence type="ECO:0000256" key="2">
    <source>
        <dbReference type="SAM" id="Phobius"/>
    </source>
</evidence>
<feature type="region of interest" description="Disordered" evidence="1">
    <location>
        <begin position="71"/>
        <end position="127"/>
    </location>
</feature>
<feature type="compositionally biased region" description="Acidic residues" evidence="1">
    <location>
        <begin position="284"/>
        <end position="293"/>
    </location>
</feature>
<feature type="region of interest" description="Disordered" evidence="1">
    <location>
        <begin position="158"/>
        <end position="249"/>
    </location>
</feature>
<sequence>MEPSSSTPDILLSDDQAESDWTKLSIPNIQSHPANRRTHHQQTTTTTIKRTDQDALPTQLLLPEHHASNQYLGESDSSTNFDPQAWKRGDQGVGRGKGRIHEGTGATTTSTSSRNITIGPQQTQMNSRSVSSSSFFLNEAAFIPHHIVPSTAITPATATTTATTTTTTTTLQRRRAISNSRRASRPNESTSTAQKPPAHQLITHTRPSSDVGPSSKLSAIRGGKVRSSPPRWKAYTGRTAENTCSGSIRRNSNQKEEFLQAISNLQAMAKIGRFEWLSSNSSANDEDDLEDADEPRPGHADLPTSTFNSAVDDEDDHEEEPSPPSPLPIHNKDNDDHHLPFFARWCSLIGGAISLKTWQFVGLGGIIFGFGICAGSFIGRNLSSKNSPIVKFFNLL</sequence>
<keyword evidence="4" id="KW-1185">Reference proteome</keyword>
<accession>A0A5B0NDU7</accession>
<organism evidence="3 4">
    <name type="scientific">Puccinia graminis f. sp. tritici</name>
    <dbReference type="NCBI Taxonomy" id="56615"/>
    <lineage>
        <taxon>Eukaryota</taxon>
        <taxon>Fungi</taxon>
        <taxon>Dikarya</taxon>
        <taxon>Basidiomycota</taxon>
        <taxon>Pucciniomycotina</taxon>
        <taxon>Pucciniomycetes</taxon>
        <taxon>Pucciniales</taxon>
        <taxon>Pucciniaceae</taxon>
        <taxon>Puccinia</taxon>
    </lineage>
</organism>
<feature type="compositionally biased region" description="Polar residues" evidence="1">
    <location>
        <begin position="202"/>
        <end position="217"/>
    </location>
</feature>
<name>A0A5B0NDU7_PUCGR</name>
<feature type="region of interest" description="Disordered" evidence="1">
    <location>
        <begin position="281"/>
        <end position="332"/>
    </location>
</feature>
<dbReference type="Proteomes" id="UP000324748">
    <property type="component" value="Unassembled WGS sequence"/>
</dbReference>
<feature type="compositionally biased region" description="Polar residues" evidence="1">
    <location>
        <begin position="114"/>
        <end position="126"/>
    </location>
</feature>
<feature type="compositionally biased region" description="Polar residues" evidence="1">
    <location>
        <begin position="239"/>
        <end position="249"/>
    </location>
</feature>
<keyword evidence="2" id="KW-0472">Membrane</keyword>
<dbReference type="OrthoDB" id="2507290at2759"/>
<dbReference type="EMBL" id="VSWC01000105">
    <property type="protein sequence ID" value="KAA1086933.1"/>
    <property type="molecule type" value="Genomic_DNA"/>
</dbReference>
<feature type="region of interest" description="Disordered" evidence="1">
    <location>
        <begin position="1"/>
        <end position="53"/>
    </location>
</feature>
<evidence type="ECO:0000313" key="3">
    <source>
        <dbReference type="EMBL" id="KAA1086933.1"/>
    </source>
</evidence>
<feature type="compositionally biased region" description="Low complexity" evidence="1">
    <location>
        <begin position="158"/>
        <end position="170"/>
    </location>
</feature>
<feature type="compositionally biased region" description="Acidic residues" evidence="1">
    <location>
        <begin position="311"/>
        <end position="321"/>
    </location>
</feature>
<protein>
    <submittedName>
        <fullName evidence="3">Uncharacterized protein</fullName>
    </submittedName>
</protein>
<evidence type="ECO:0000313" key="4">
    <source>
        <dbReference type="Proteomes" id="UP000324748"/>
    </source>
</evidence>
<proteinExistence type="predicted"/>
<gene>
    <name evidence="3" type="ORF">PGT21_016178</name>
</gene>
<comment type="caution">
    <text evidence="3">The sequence shown here is derived from an EMBL/GenBank/DDBJ whole genome shotgun (WGS) entry which is preliminary data.</text>
</comment>
<keyword evidence="2" id="KW-0812">Transmembrane</keyword>
<feature type="transmembrane region" description="Helical" evidence="2">
    <location>
        <begin position="358"/>
        <end position="378"/>
    </location>
</feature>
<dbReference type="AlphaFoldDB" id="A0A5B0NDU7"/>